<dbReference type="EC" id="3.2.1.40" evidence="2"/>
<keyword evidence="8" id="KW-1185">Reference proteome</keyword>
<comment type="catalytic activity">
    <reaction evidence="1">
        <text>Hydrolysis of terminal non-reducing alpha-L-rhamnose residues in alpha-L-rhamnosides.</text>
        <dbReference type="EC" id="3.2.1.40"/>
    </reaction>
</comment>
<organism evidence="7 8">
    <name type="scientific">Actinobaculum suis</name>
    <dbReference type="NCBI Taxonomy" id="1657"/>
    <lineage>
        <taxon>Bacteria</taxon>
        <taxon>Bacillati</taxon>
        <taxon>Actinomycetota</taxon>
        <taxon>Actinomycetes</taxon>
        <taxon>Actinomycetales</taxon>
        <taxon>Actinomycetaceae</taxon>
        <taxon>Actinobaculum</taxon>
    </lineage>
</organism>
<reference evidence="7" key="1">
    <citation type="submission" date="2016-10" db="EMBL/GenBank/DDBJ databases">
        <authorList>
            <person name="de Groot N.N."/>
        </authorList>
    </citation>
    <scope>NUCLEOTIDE SEQUENCE [LARGE SCALE GENOMIC DNA]</scope>
    <source>
        <strain evidence="7">DSM 20639</strain>
    </source>
</reference>
<feature type="compositionally biased region" description="Polar residues" evidence="3">
    <location>
        <begin position="831"/>
        <end position="845"/>
    </location>
</feature>
<feature type="domain" description="Alpha-L-rhamnosidase six-hairpin glycosidase" evidence="5">
    <location>
        <begin position="425"/>
        <end position="744"/>
    </location>
</feature>
<dbReference type="Pfam" id="PF05592">
    <property type="entry name" value="Bac_rhamnosid"/>
    <property type="match status" value="1"/>
</dbReference>
<evidence type="ECO:0000313" key="6">
    <source>
        <dbReference type="EMBL" id="MDY5153513.1"/>
    </source>
</evidence>
<evidence type="ECO:0000256" key="1">
    <source>
        <dbReference type="ARBA" id="ARBA00001445"/>
    </source>
</evidence>
<dbReference type="InterPro" id="IPR012341">
    <property type="entry name" value="6hp_glycosidase-like_sf"/>
</dbReference>
<dbReference type="InterPro" id="IPR035396">
    <property type="entry name" value="Bac_rhamnosid6H"/>
</dbReference>
<feature type="domain" description="Alpha-L-rhamnosidase concanavalin-like" evidence="4">
    <location>
        <begin position="322"/>
        <end position="415"/>
    </location>
</feature>
<dbReference type="GO" id="GO:0005975">
    <property type="term" value="P:carbohydrate metabolic process"/>
    <property type="evidence" value="ECO:0007669"/>
    <property type="project" value="InterPro"/>
</dbReference>
<dbReference type="Gene3D" id="1.50.10.10">
    <property type="match status" value="1"/>
</dbReference>
<proteinExistence type="predicted"/>
<keyword evidence="6" id="KW-0378">Hydrolase</keyword>
<evidence type="ECO:0000256" key="3">
    <source>
        <dbReference type="SAM" id="MobiDB-lite"/>
    </source>
</evidence>
<feature type="region of interest" description="Disordered" evidence="3">
    <location>
        <begin position="826"/>
        <end position="864"/>
    </location>
</feature>
<evidence type="ECO:0000256" key="2">
    <source>
        <dbReference type="ARBA" id="ARBA00012652"/>
    </source>
</evidence>
<dbReference type="EMBL" id="FNAU01000003">
    <property type="protein sequence ID" value="SDE20260.1"/>
    <property type="molecule type" value="Genomic_DNA"/>
</dbReference>
<dbReference type="Gene3D" id="2.60.420.10">
    <property type="entry name" value="Maltose phosphorylase, domain 3"/>
    <property type="match status" value="1"/>
</dbReference>
<dbReference type="Pfam" id="PF17389">
    <property type="entry name" value="Bac_rhamnosid6H"/>
    <property type="match status" value="1"/>
</dbReference>
<dbReference type="InterPro" id="IPR008928">
    <property type="entry name" value="6-hairpin_glycosidase_sf"/>
</dbReference>
<dbReference type="GO" id="GO:0030596">
    <property type="term" value="F:alpha-L-rhamnosidase activity"/>
    <property type="evidence" value="ECO:0007669"/>
    <property type="project" value="UniProtKB-EC"/>
</dbReference>
<dbReference type="InterPro" id="IPR013783">
    <property type="entry name" value="Ig-like_fold"/>
</dbReference>
<dbReference type="EMBL" id="JAWNFU010000003">
    <property type="protein sequence ID" value="MDY5153513.1"/>
    <property type="molecule type" value="Genomic_DNA"/>
</dbReference>
<dbReference type="Proteomes" id="UP001273799">
    <property type="component" value="Unassembled WGS sequence"/>
</dbReference>
<dbReference type="PANTHER" id="PTHR33307">
    <property type="entry name" value="ALPHA-RHAMNOSIDASE (EUROFUNG)"/>
    <property type="match status" value="1"/>
</dbReference>
<dbReference type="PANTHER" id="PTHR33307:SF6">
    <property type="entry name" value="ALPHA-RHAMNOSIDASE (EUROFUNG)-RELATED"/>
    <property type="match status" value="1"/>
</dbReference>
<dbReference type="InterPro" id="IPR016007">
    <property type="entry name" value="Alpha_rhamnosid"/>
</dbReference>
<dbReference type="Gene3D" id="2.60.40.10">
    <property type="entry name" value="Immunoglobulins"/>
    <property type="match status" value="1"/>
</dbReference>
<evidence type="ECO:0000259" key="4">
    <source>
        <dbReference type="Pfam" id="PF05592"/>
    </source>
</evidence>
<dbReference type="SUPFAM" id="SSF48208">
    <property type="entry name" value="Six-hairpin glycosidases"/>
    <property type="match status" value="1"/>
</dbReference>
<dbReference type="Proteomes" id="UP000182744">
    <property type="component" value="Unassembled WGS sequence"/>
</dbReference>
<gene>
    <name evidence="6" type="ORF">R6G71_05560</name>
    <name evidence="7" type="ORF">SAMN05421878_103151</name>
</gene>
<name>A0A1G7B010_9ACTO</name>
<reference evidence="8" key="2">
    <citation type="submission" date="2016-10" db="EMBL/GenBank/DDBJ databases">
        <authorList>
            <person name="Varghese N."/>
        </authorList>
    </citation>
    <scope>NUCLEOTIDE SEQUENCE [LARGE SCALE GENOMIC DNA]</scope>
    <source>
        <strain evidence="8">DSM 20639</strain>
    </source>
</reference>
<reference evidence="6" key="3">
    <citation type="submission" date="2023-10" db="EMBL/GenBank/DDBJ databases">
        <title>Whole Genome based description of the genera Actinobaculum and Actinotignum reveals a complex phylogenetic relationship within the species included in the genus Actinotignum.</title>
        <authorList>
            <person name="Jensen C.S."/>
            <person name="Dargis R."/>
            <person name="Kemp M."/>
            <person name="Christensen J.J."/>
        </authorList>
    </citation>
    <scope>NUCLEOTIDE SEQUENCE</scope>
    <source>
        <strain evidence="6">Actinobaculum_suis_CCUG19206T</strain>
    </source>
</reference>
<dbReference type="AlphaFoldDB" id="A0A1G7B010"/>
<protein>
    <recommendedName>
        <fullName evidence="2">alpha-L-rhamnosidase</fullName>
        <ecNumber evidence="2">3.2.1.40</ecNumber>
    </recommendedName>
</protein>
<evidence type="ECO:0000313" key="8">
    <source>
        <dbReference type="Proteomes" id="UP000182744"/>
    </source>
</evidence>
<evidence type="ECO:0000313" key="7">
    <source>
        <dbReference type="EMBL" id="SDE20260.1"/>
    </source>
</evidence>
<sequence>MRRNTDGKPDELRVNLLRYAKNAPKEEIAFSWTNHATHRQESANISIFLRVTDEDPLVTSGWIDGPRHISVFSETISQALQDGELYYWTVTVKYADGSEKTSDRVPFGTAIGEEWQGTDLAWLPGAKGTLTRAEVNADETVERAILSITGFDTEAQLRHLFTAYVNETEIGLGPTRRQGSSVFYNTWDVTAALRKGTNVLGLYSYSEAPEAGILMQLTYFYKDGSRKVVYNSSRDRQATRMHSLDTSVYRKPDASIGTYYFHELAQNVDLDRYPNQWLEPGDGNKAMWQEPTWKPVAYELRPSIVENTQRHKKAPVNITKNAEGIFTVDFGQVVLGDIELRVPEGKAATVRVDLSEELFETKARVPMRTGNAYSEEWTFTGKANCFSGQSLKAFRYATITFYPGELTTENVSALVHKNPEATSIAQMSTENALLNEIFELGSRTSEATSFDAVVDSVSRERRPYEGDELVAQRMRELVSNDYLTGRNTWNYLMENPTQYTEYRLMTILGVARDYRHTGDLRYIEKVYPRLQELSETVEFDSDIGLVRASGETIDLVDWPRTETPDFDFDETRYKTVINAVAAASFSELSMLADNLGKSYDAAHYAQLSETIRKTGDEKLFDPKTGGYRDGLDINGQPLPNHLRQNDYVALALNFPSSEEIAARIAESVAADAGQSMGSIYMGYFYYTALVESGKTREALEALSNPDETNMRSYAHVLRNLGATLAPEAWDPSTKENMTFSHAWGTGGSIGLMRAVADVNYDPLQSVTHVFLGETPEGKCSVQVPTLGGSVLVETERRGENVSVNISSPSDSELRLSLPSTATSMVLDGTTVPESGTAPESGTSLESRGVETVGGDHELTYTLPR</sequence>
<evidence type="ECO:0000259" key="5">
    <source>
        <dbReference type="Pfam" id="PF17389"/>
    </source>
</evidence>
<dbReference type="InterPro" id="IPR008902">
    <property type="entry name" value="Rhamnosid_concanavalin"/>
</dbReference>
<dbReference type="Gene3D" id="2.60.120.260">
    <property type="entry name" value="Galactose-binding domain-like"/>
    <property type="match status" value="2"/>
</dbReference>
<accession>A0A1G7B010</accession>